<dbReference type="InterPro" id="IPR011338">
    <property type="entry name" value="BamHI/BglII/BstY"/>
</dbReference>
<dbReference type="GO" id="GO:0009036">
    <property type="term" value="F:type II site-specific deoxyribonuclease activity"/>
    <property type="evidence" value="ECO:0007669"/>
    <property type="project" value="InterPro"/>
</dbReference>
<dbReference type="GO" id="GO:0000287">
    <property type="term" value="F:magnesium ion binding"/>
    <property type="evidence" value="ECO:0007669"/>
    <property type="project" value="InterPro"/>
</dbReference>
<dbReference type="Pfam" id="PF09195">
    <property type="entry name" value="Endonuc-BglII"/>
    <property type="match status" value="1"/>
</dbReference>
<dbReference type="GO" id="GO:0003677">
    <property type="term" value="F:DNA binding"/>
    <property type="evidence" value="ECO:0007669"/>
    <property type="project" value="InterPro"/>
</dbReference>
<gene>
    <name evidence="1" type="ORF">ENT17_03435</name>
</gene>
<dbReference type="GO" id="GO:0009307">
    <property type="term" value="P:DNA restriction-modification system"/>
    <property type="evidence" value="ECO:0007669"/>
    <property type="project" value="InterPro"/>
</dbReference>
<reference evidence="1" key="1">
    <citation type="journal article" date="2020" name="mSystems">
        <title>Genome- and Community-Level Interaction Insights into Carbon Utilization and Element Cycling Functions of Hydrothermarchaeota in Hydrothermal Sediment.</title>
        <authorList>
            <person name="Zhou Z."/>
            <person name="Liu Y."/>
            <person name="Xu W."/>
            <person name="Pan J."/>
            <person name="Luo Z.H."/>
            <person name="Li M."/>
        </authorList>
    </citation>
    <scope>NUCLEOTIDE SEQUENCE [LARGE SCALE GENOMIC DNA]</scope>
    <source>
        <strain evidence="1">SpSt-556</strain>
    </source>
</reference>
<proteinExistence type="predicted"/>
<evidence type="ECO:0000313" key="1">
    <source>
        <dbReference type="EMBL" id="HGS86652.1"/>
    </source>
</evidence>
<sequence length="185" mass="21874">MKIIYEYSHLGGGEILQVRFPKIREEINSVIQKVGAVRSNFSLEKNKQGQRLFSPVEMNRQFRQRFHELGYRELRDQYTIELPDSPIKIANAYKSIDFWKEQVLIEVQFGKYPFMFYDLAKFQYFYNENKAQVGVEIVPCHHLHRQMSSGVSYGEQLIFDIERLRRHFPAVPVLVLLIDAEEVQG</sequence>
<dbReference type="Gene3D" id="3.40.91.20">
    <property type="match status" value="1"/>
</dbReference>
<comment type="caution">
    <text evidence="1">The sequence shown here is derived from an EMBL/GenBank/DDBJ whole genome shotgun (WGS) entry which is preliminary data.</text>
</comment>
<protein>
    <submittedName>
        <fullName evidence="1">BstYI</fullName>
    </submittedName>
</protein>
<dbReference type="EMBL" id="DSXR01000041">
    <property type="protein sequence ID" value="HGS86652.1"/>
    <property type="molecule type" value="Genomic_DNA"/>
</dbReference>
<name>A0A7C4Q3Q8_9CHLR</name>
<dbReference type="InterPro" id="IPR015278">
    <property type="entry name" value="BglII-like"/>
</dbReference>
<accession>A0A7C4Q3Q8</accession>
<dbReference type="InterPro" id="IPR011335">
    <property type="entry name" value="Restrct_endonuc-II-like"/>
</dbReference>
<dbReference type="SUPFAM" id="SSF52980">
    <property type="entry name" value="Restriction endonuclease-like"/>
    <property type="match status" value="1"/>
</dbReference>
<organism evidence="1">
    <name type="scientific">Bellilinea caldifistulae</name>
    <dbReference type="NCBI Taxonomy" id="360411"/>
    <lineage>
        <taxon>Bacteria</taxon>
        <taxon>Bacillati</taxon>
        <taxon>Chloroflexota</taxon>
        <taxon>Anaerolineae</taxon>
        <taxon>Anaerolineales</taxon>
        <taxon>Anaerolineaceae</taxon>
        <taxon>Bellilinea</taxon>
    </lineage>
</organism>
<dbReference type="AlphaFoldDB" id="A0A7C4Q3Q8"/>